<evidence type="ECO:0000256" key="8">
    <source>
        <dbReference type="ARBA" id="ARBA00023012"/>
    </source>
</evidence>
<evidence type="ECO:0000256" key="5">
    <source>
        <dbReference type="ARBA" id="ARBA00022741"/>
    </source>
</evidence>
<dbReference type="EMBL" id="JXYA01000006">
    <property type="protein sequence ID" value="KJZ12246.1"/>
    <property type="molecule type" value="Genomic_DNA"/>
</dbReference>
<dbReference type="SMART" id="SM00091">
    <property type="entry name" value="PAS"/>
    <property type="match status" value="1"/>
</dbReference>
<dbReference type="CDD" id="cd00082">
    <property type="entry name" value="HisKA"/>
    <property type="match status" value="1"/>
</dbReference>
<dbReference type="FunFam" id="3.30.565.10:FF:000037">
    <property type="entry name" value="Hybrid sensor histidine kinase/response regulator"/>
    <property type="match status" value="1"/>
</dbReference>
<dbReference type="Proteomes" id="UP000033452">
    <property type="component" value="Unassembled WGS sequence"/>
</dbReference>
<dbReference type="Gene3D" id="3.30.565.10">
    <property type="entry name" value="Histidine kinase-like ATPase, C-terminal domain"/>
    <property type="match status" value="1"/>
</dbReference>
<dbReference type="InterPro" id="IPR000014">
    <property type="entry name" value="PAS"/>
</dbReference>
<dbReference type="InterPro" id="IPR003661">
    <property type="entry name" value="HisK_dim/P_dom"/>
</dbReference>
<dbReference type="SMART" id="SM00448">
    <property type="entry name" value="REC"/>
    <property type="match status" value="1"/>
</dbReference>
<evidence type="ECO:0000313" key="15">
    <source>
        <dbReference type="Proteomes" id="UP000033452"/>
    </source>
</evidence>
<dbReference type="GO" id="GO:0000155">
    <property type="term" value="F:phosphorelay sensor kinase activity"/>
    <property type="evidence" value="ECO:0007669"/>
    <property type="project" value="InterPro"/>
</dbReference>
<dbReference type="SMART" id="SM00387">
    <property type="entry name" value="HATPase_c"/>
    <property type="match status" value="1"/>
</dbReference>
<reference evidence="14 15" key="1">
    <citation type="journal article" date="2015" name="BMC Genomics">
        <title>Genome mining reveals unlocked bioactive potential of marine Gram-negative bacteria.</title>
        <authorList>
            <person name="Machado H."/>
            <person name="Sonnenschein E.C."/>
            <person name="Melchiorsen J."/>
            <person name="Gram L."/>
        </authorList>
    </citation>
    <scope>NUCLEOTIDE SEQUENCE [LARGE SCALE GENOMIC DNA]</scope>
    <source>
        <strain evidence="14 15">S2471</strain>
    </source>
</reference>
<feature type="coiled-coil region" evidence="10">
    <location>
        <begin position="374"/>
        <end position="415"/>
    </location>
</feature>
<comment type="caution">
    <text evidence="14">The sequence shown here is derived from an EMBL/GenBank/DDBJ whole genome shotgun (WGS) entry which is preliminary data.</text>
</comment>
<dbReference type="PRINTS" id="PR00344">
    <property type="entry name" value="BCTRLSENSOR"/>
</dbReference>
<organism evidence="14 15">
    <name type="scientific">Pseudoalteromonas rubra</name>
    <dbReference type="NCBI Taxonomy" id="43658"/>
    <lineage>
        <taxon>Bacteria</taxon>
        <taxon>Pseudomonadati</taxon>
        <taxon>Pseudomonadota</taxon>
        <taxon>Gammaproteobacteria</taxon>
        <taxon>Alteromonadales</taxon>
        <taxon>Pseudoalteromonadaceae</taxon>
        <taxon>Pseudoalteromonas</taxon>
    </lineage>
</organism>
<name>A0A0F4QX03_9GAMM</name>
<keyword evidence="10" id="KW-0175">Coiled coil</keyword>
<dbReference type="CDD" id="cd00156">
    <property type="entry name" value="REC"/>
    <property type="match status" value="1"/>
</dbReference>
<keyword evidence="8" id="KW-0902">Two-component regulatory system</keyword>
<feature type="domain" description="Response regulatory" evidence="12">
    <location>
        <begin position="131"/>
        <end position="245"/>
    </location>
</feature>
<comment type="catalytic activity">
    <reaction evidence="1">
        <text>ATP + protein L-histidine = ADP + protein N-phospho-L-histidine.</text>
        <dbReference type="EC" id="2.7.13.3"/>
    </reaction>
</comment>
<proteinExistence type="predicted"/>
<protein>
    <recommendedName>
        <fullName evidence="2">histidine kinase</fullName>
        <ecNumber evidence="2">2.7.13.3</ecNumber>
    </recommendedName>
</protein>
<dbReference type="PROSITE" id="PS50109">
    <property type="entry name" value="HIS_KIN"/>
    <property type="match status" value="1"/>
</dbReference>
<keyword evidence="5" id="KW-0547">Nucleotide-binding</keyword>
<evidence type="ECO:0000259" key="12">
    <source>
        <dbReference type="PROSITE" id="PS50110"/>
    </source>
</evidence>
<accession>A0A0F4QX03</accession>
<dbReference type="SMART" id="SM00388">
    <property type="entry name" value="HisKA"/>
    <property type="match status" value="1"/>
</dbReference>
<dbReference type="Pfam" id="PF00072">
    <property type="entry name" value="Response_reg"/>
    <property type="match status" value="1"/>
</dbReference>
<dbReference type="PANTHER" id="PTHR43547">
    <property type="entry name" value="TWO-COMPONENT HISTIDINE KINASE"/>
    <property type="match status" value="1"/>
</dbReference>
<dbReference type="SUPFAM" id="SSF55785">
    <property type="entry name" value="PYP-like sensor domain (PAS domain)"/>
    <property type="match status" value="1"/>
</dbReference>
<dbReference type="SUPFAM" id="SSF47384">
    <property type="entry name" value="Homodimeric domain of signal transducing histidine kinase"/>
    <property type="match status" value="1"/>
</dbReference>
<keyword evidence="6 14" id="KW-0418">Kinase</keyword>
<dbReference type="InterPro" id="IPR035965">
    <property type="entry name" value="PAS-like_dom_sf"/>
</dbReference>
<evidence type="ECO:0000256" key="4">
    <source>
        <dbReference type="ARBA" id="ARBA00022679"/>
    </source>
</evidence>
<evidence type="ECO:0000256" key="9">
    <source>
        <dbReference type="PROSITE-ProRule" id="PRU00169"/>
    </source>
</evidence>
<dbReference type="InterPro" id="IPR036097">
    <property type="entry name" value="HisK_dim/P_sf"/>
</dbReference>
<evidence type="ECO:0000256" key="3">
    <source>
        <dbReference type="ARBA" id="ARBA00022553"/>
    </source>
</evidence>
<dbReference type="PATRIC" id="fig|43658.5.peg.863"/>
<feature type="modified residue" description="4-aspartylphosphate" evidence="9">
    <location>
        <position position="180"/>
    </location>
</feature>
<keyword evidence="3 9" id="KW-0597">Phosphoprotein</keyword>
<evidence type="ECO:0000256" key="7">
    <source>
        <dbReference type="ARBA" id="ARBA00022840"/>
    </source>
</evidence>
<evidence type="ECO:0000256" key="1">
    <source>
        <dbReference type="ARBA" id="ARBA00000085"/>
    </source>
</evidence>
<dbReference type="EC" id="2.7.13.3" evidence="2"/>
<evidence type="ECO:0000256" key="10">
    <source>
        <dbReference type="SAM" id="Coils"/>
    </source>
</evidence>
<dbReference type="InterPro" id="IPR005467">
    <property type="entry name" value="His_kinase_dom"/>
</dbReference>
<dbReference type="SUPFAM" id="SSF55874">
    <property type="entry name" value="ATPase domain of HSP90 chaperone/DNA topoisomerase II/histidine kinase"/>
    <property type="match status" value="1"/>
</dbReference>
<evidence type="ECO:0000313" key="14">
    <source>
        <dbReference type="EMBL" id="KJZ12246.1"/>
    </source>
</evidence>
<dbReference type="Pfam" id="PF02518">
    <property type="entry name" value="HATPase_c"/>
    <property type="match status" value="1"/>
</dbReference>
<feature type="domain" description="PAS" evidence="13">
    <location>
        <begin position="271"/>
        <end position="336"/>
    </location>
</feature>
<evidence type="ECO:0000259" key="11">
    <source>
        <dbReference type="PROSITE" id="PS50109"/>
    </source>
</evidence>
<gene>
    <name evidence="14" type="ORF">TW77_04125</name>
</gene>
<evidence type="ECO:0000259" key="13">
    <source>
        <dbReference type="PROSITE" id="PS50112"/>
    </source>
</evidence>
<sequence>MENNKVLIIDSSSVLAMRLKVLFELLGCEVVHLHFQMLHKVKDFSSYHVVAIAHGLPNSAFDALSALKDHDRLILLAPKPENSEHVDAFSRLNRMLCNAIVIYPFFGNKEITGLLERVLETGDHGRLELPKILLVDHREERLVRLTASLRGAQLTVVTARCLSEAIQQASSHEVDLLICDFNLEQGSGLDVFKKVRQIHRDARCLLMTSRQDQVDMMEAIRQGVEDVLTKPIDEGALLQSLHKLWQSELLRRNNQELVERLQDTVDALIERDSLLRVIYKHTPDPIMLFNLDGYVIEANDGCTTLLRLPSDQLQQHSIFDLFEPSSVAALKEAINNGGILRHFNCELVLPQEDGPSIPLMGTFIEIDHHGEIALAAIFKNVAQLKRKQQLLEEAKEVLEVEVQARTAQLQSAKEAAEAANISKSEFLANMSHELRTPMHSILSFARFGLDKLACGEIPVNKLEKYLSRIETSGERLLLLLNNLLDLSKLDAGRFPFNPSSHNLLTLIHTAKEDVSGLAMARHIHIELEAQDDTIMLFCDAEQLTQVIRNLLGNALKFSPEHSEVTVTVTPKAGYVHILVCDKGVGIPEDELEHIFDKFAQSSKTNSGAGGTGLGLAICKEFVLLHKGCIYAENNPDQGACIHIELPIQAEH</sequence>
<dbReference type="AlphaFoldDB" id="A0A0F4QX03"/>
<dbReference type="Gene3D" id="1.10.287.130">
    <property type="match status" value="1"/>
</dbReference>
<dbReference type="CDD" id="cd00075">
    <property type="entry name" value="HATPase"/>
    <property type="match status" value="1"/>
</dbReference>
<evidence type="ECO:0000256" key="2">
    <source>
        <dbReference type="ARBA" id="ARBA00012438"/>
    </source>
</evidence>
<dbReference type="Gene3D" id="3.40.50.2300">
    <property type="match status" value="1"/>
</dbReference>
<keyword evidence="7" id="KW-0067">ATP-binding</keyword>
<dbReference type="SUPFAM" id="SSF52172">
    <property type="entry name" value="CheY-like"/>
    <property type="match status" value="1"/>
</dbReference>
<dbReference type="CDD" id="cd00130">
    <property type="entry name" value="PAS"/>
    <property type="match status" value="1"/>
</dbReference>
<dbReference type="Gene3D" id="3.30.450.20">
    <property type="entry name" value="PAS domain"/>
    <property type="match status" value="1"/>
</dbReference>
<dbReference type="RefSeq" id="WP_046003681.1">
    <property type="nucleotide sequence ID" value="NZ_JXYA01000006.1"/>
</dbReference>
<dbReference type="InterPro" id="IPR011006">
    <property type="entry name" value="CheY-like_superfamily"/>
</dbReference>
<dbReference type="PROSITE" id="PS50110">
    <property type="entry name" value="RESPONSE_REGULATORY"/>
    <property type="match status" value="1"/>
</dbReference>
<dbReference type="InterPro" id="IPR003594">
    <property type="entry name" value="HATPase_dom"/>
</dbReference>
<dbReference type="PROSITE" id="PS50112">
    <property type="entry name" value="PAS"/>
    <property type="match status" value="1"/>
</dbReference>
<dbReference type="Pfam" id="PF00512">
    <property type="entry name" value="HisKA"/>
    <property type="match status" value="1"/>
</dbReference>
<dbReference type="InterPro" id="IPR036890">
    <property type="entry name" value="HATPase_C_sf"/>
</dbReference>
<dbReference type="PANTHER" id="PTHR43547:SF2">
    <property type="entry name" value="HYBRID SIGNAL TRANSDUCTION HISTIDINE KINASE C"/>
    <property type="match status" value="1"/>
</dbReference>
<dbReference type="GO" id="GO:0005524">
    <property type="term" value="F:ATP binding"/>
    <property type="evidence" value="ECO:0007669"/>
    <property type="project" value="UniProtKB-KW"/>
</dbReference>
<keyword evidence="15" id="KW-1185">Reference proteome</keyword>
<feature type="domain" description="Histidine kinase" evidence="11">
    <location>
        <begin position="429"/>
        <end position="649"/>
    </location>
</feature>
<evidence type="ECO:0000256" key="6">
    <source>
        <dbReference type="ARBA" id="ARBA00022777"/>
    </source>
</evidence>
<dbReference type="OrthoDB" id="9770795at2"/>
<dbReference type="InterPro" id="IPR001789">
    <property type="entry name" value="Sig_transdc_resp-reg_receiver"/>
</dbReference>
<dbReference type="InterPro" id="IPR004358">
    <property type="entry name" value="Sig_transdc_His_kin-like_C"/>
</dbReference>
<dbReference type="Pfam" id="PF13426">
    <property type="entry name" value="PAS_9"/>
    <property type="match status" value="1"/>
</dbReference>
<keyword evidence="4" id="KW-0808">Transferase</keyword>